<organism evidence="2 3">
    <name type="scientific">Clytia hemisphaerica</name>
    <dbReference type="NCBI Taxonomy" id="252671"/>
    <lineage>
        <taxon>Eukaryota</taxon>
        <taxon>Metazoa</taxon>
        <taxon>Cnidaria</taxon>
        <taxon>Hydrozoa</taxon>
        <taxon>Hydroidolina</taxon>
        <taxon>Leptothecata</taxon>
        <taxon>Obeliida</taxon>
        <taxon>Clytiidae</taxon>
        <taxon>Clytia</taxon>
    </lineage>
</organism>
<keyword evidence="1" id="KW-0732">Signal</keyword>
<reference evidence="2" key="1">
    <citation type="submission" date="2021-01" db="UniProtKB">
        <authorList>
            <consortium name="EnsemblMetazoa"/>
        </authorList>
    </citation>
    <scope>IDENTIFICATION</scope>
</reference>
<evidence type="ECO:0000256" key="1">
    <source>
        <dbReference type="SAM" id="SignalP"/>
    </source>
</evidence>
<keyword evidence="3" id="KW-1185">Reference proteome</keyword>
<evidence type="ECO:0000313" key="3">
    <source>
        <dbReference type="Proteomes" id="UP000594262"/>
    </source>
</evidence>
<evidence type="ECO:0000313" key="2">
    <source>
        <dbReference type="EnsemblMetazoa" id="CLYHEMP019581.1"/>
    </source>
</evidence>
<feature type="chain" id="PRO_5029727773" description="Apple domain-containing protein" evidence="1">
    <location>
        <begin position="23"/>
        <end position="136"/>
    </location>
</feature>
<sequence>MDLHDYYWLLLVTCLIPTVAIGDDEIPAGTIGTLPRFNSGTKDHHFMDSNLIQYKHYPIQTIGWNITFDRGAYTLMQCYDDCFAKGCRMFYHTHLNKCWVFEFKIHPSTPEHIEELPRQEIVEAGESVFIYVKRYL</sequence>
<dbReference type="GeneID" id="136806308"/>
<proteinExistence type="predicted"/>
<protein>
    <recommendedName>
        <fullName evidence="4">Apple domain-containing protein</fullName>
    </recommendedName>
</protein>
<accession>A0A7M5X8M7</accession>
<evidence type="ECO:0008006" key="4">
    <source>
        <dbReference type="Google" id="ProtNLM"/>
    </source>
</evidence>
<dbReference type="EnsemblMetazoa" id="CLYHEMT019581.1">
    <property type="protein sequence ID" value="CLYHEMP019581.1"/>
    <property type="gene ID" value="CLYHEMG019581"/>
</dbReference>
<dbReference type="Proteomes" id="UP000594262">
    <property type="component" value="Unplaced"/>
</dbReference>
<dbReference type="AlphaFoldDB" id="A0A7M5X8M7"/>
<name>A0A7M5X8M7_9CNID</name>
<dbReference type="RefSeq" id="XP_066918963.1">
    <property type="nucleotide sequence ID" value="XM_067062862.1"/>
</dbReference>
<feature type="signal peptide" evidence="1">
    <location>
        <begin position="1"/>
        <end position="22"/>
    </location>
</feature>